<feature type="compositionally biased region" description="Polar residues" evidence="5">
    <location>
        <begin position="455"/>
        <end position="472"/>
    </location>
</feature>
<organism evidence="8 9">
    <name type="scientific">Brevibacterium pityocampae</name>
    <dbReference type="NCBI Taxonomy" id="506594"/>
    <lineage>
        <taxon>Bacteria</taxon>
        <taxon>Bacillati</taxon>
        <taxon>Actinomycetota</taxon>
        <taxon>Actinomycetes</taxon>
        <taxon>Micrococcales</taxon>
        <taxon>Brevibacteriaceae</taxon>
        <taxon>Brevibacterium</taxon>
    </lineage>
</organism>
<feature type="region of interest" description="Disordered" evidence="5">
    <location>
        <begin position="446"/>
        <end position="472"/>
    </location>
</feature>
<dbReference type="EMBL" id="BAABGL010000004">
    <property type="protein sequence ID" value="GAA4386808.1"/>
    <property type="molecule type" value="Genomic_DNA"/>
</dbReference>
<dbReference type="InterPro" id="IPR019931">
    <property type="entry name" value="LPXTG_anchor"/>
</dbReference>
<evidence type="ECO:0000256" key="5">
    <source>
        <dbReference type="SAM" id="MobiDB-lite"/>
    </source>
</evidence>
<keyword evidence="2" id="KW-0964">Secreted</keyword>
<name>A0ABP8J917_9MICO</name>
<evidence type="ECO:0000256" key="6">
    <source>
        <dbReference type="SAM" id="SignalP"/>
    </source>
</evidence>
<dbReference type="Proteomes" id="UP001500642">
    <property type="component" value="Unassembled WGS sequence"/>
</dbReference>
<feature type="signal peptide" evidence="6">
    <location>
        <begin position="1"/>
        <end position="25"/>
    </location>
</feature>
<evidence type="ECO:0000313" key="8">
    <source>
        <dbReference type="EMBL" id="GAA4386808.1"/>
    </source>
</evidence>
<keyword evidence="1" id="KW-0134">Cell wall</keyword>
<gene>
    <name evidence="8" type="ORF">GCM10023167_10110</name>
</gene>
<proteinExistence type="predicted"/>
<keyword evidence="4" id="KW-0572">Peptidoglycan-anchor</keyword>
<feature type="domain" description="Gram-positive cocci surface proteins LPxTG" evidence="7">
    <location>
        <begin position="530"/>
        <end position="563"/>
    </location>
</feature>
<reference evidence="9" key="1">
    <citation type="journal article" date="2019" name="Int. J. Syst. Evol. Microbiol.">
        <title>The Global Catalogue of Microorganisms (GCM) 10K type strain sequencing project: providing services to taxonomists for standard genome sequencing and annotation.</title>
        <authorList>
            <consortium name="The Broad Institute Genomics Platform"/>
            <consortium name="The Broad Institute Genome Sequencing Center for Infectious Disease"/>
            <person name="Wu L."/>
            <person name="Ma J."/>
        </authorList>
    </citation>
    <scope>NUCLEOTIDE SEQUENCE [LARGE SCALE GENOMIC DNA]</scope>
    <source>
        <strain evidence="9">JCM 17808</strain>
    </source>
</reference>
<evidence type="ECO:0000259" key="7">
    <source>
        <dbReference type="Pfam" id="PF00746"/>
    </source>
</evidence>
<evidence type="ECO:0000256" key="1">
    <source>
        <dbReference type="ARBA" id="ARBA00022512"/>
    </source>
</evidence>
<evidence type="ECO:0000256" key="2">
    <source>
        <dbReference type="ARBA" id="ARBA00022525"/>
    </source>
</evidence>
<feature type="compositionally biased region" description="Basic and acidic residues" evidence="5">
    <location>
        <begin position="66"/>
        <end position="90"/>
    </location>
</feature>
<feature type="compositionally biased region" description="Acidic residues" evidence="5">
    <location>
        <begin position="235"/>
        <end position="278"/>
    </location>
</feature>
<feature type="compositionally biased region" description="Polar residues" evidence="5">
    <location>
        <begin position="114"/>
        <end position="125"/>
    </location>
</feature>
<feature type="region of interest" description="Disordered" evidence="5">
    <location>
        <begin position="16"/>
        <end position="130"/>
    </location>
</feature>
<feature type="region of interest" description="Disordered" evidence="5">
    <location>
        <begin position="374"/>
        <end position="413"/>
    </location>
</feature>
<feature type="region of interest" description="Disordered" evidence="5">
    <location>
        <begin position="516"/>
        <end position="535"/>
    </location>
</feature>
<dbReference type="NCBIfam" id="TIGR01167">
    <property type="entry name" value="LPXTG_anchor"/>
    <property type="match status" value="1"/>
</dbReference>
<sequence>MKKSIVLAPAVAIALTGLGTPVAFAQDAEPTETPSEATPEAAAEAEEPAPAEEPKAEETTDEAEEPAPKKEAEPKPAEEPVPEKAEKDSESAPDGSSESDDSEDQDANDAEASTGSITTEKTTVNADEVEAGFVITVKNDSTTAGMSVTATAEPGGSKELTVAPGAEARINVTELSADIAALRTDGGTITVTGTIPDDGDGQVEPLNITVNADDGNETPPPGDGDEGNETPPPGDGDDETPPPGDNEDGETPPPGDGDEDDDTPSPETPPSEDDDADDAAALSLSISPEQISAADFVDEDKGVTIVASGCEPGTEATIRVNLDGSGDIDGLDDVETVAEDGTVSFRVWGDSARNPAAYEGTYNVVVDCEGEDALTGSFRVGDPTPTPGDDDDDDGARPGDDDDDARPGDDDQDEAVARSLAIDPERISAADFVKEQAVSITATGCTPGTAATLTVTPSGSSGVTGHTDTQTVGEDGTVTFGVRGINADAPHVYVGTYEVRVACEGGEDLTGRFVVGDPGRGGSDGGHDDGRTLPRTGTELSGLAAGAALLVIGGASLLVTRRRGAGSAPGDI</sequence>
<feature type="chain" id="PRO_5046611535" description="Gram-positive cocci surface proteins LPxTG domain-containing protein" evidence="6">
    <location>
        <begin position="26"/>
        <end position="572"/>
    </location>
</feature>
<feature type="compositionally biased region" description="Basic and acidic residues" evidence="5">
    <location>
        <begin position="395"/>
        <end position="409"/>
    </location>
</feature>
<dbReference type="Pfam" id="PF00746">
    <property type="entry name" value="Gram_pos_anchor"/>
    <property type="match status" value="1"/>
</dbReference>
<accession>A0ABP8J917</accession>
<feature type="compositionally biased region" description="Acidic residues" evidence="5">
    <location>
        <begin position="97"/>
        <end position="109"/>
    </location>
</feature>
<feature type="compositionally biased region" description="Low complexity" evidence="5">
    <location>
        <begin position="31"/>
        <end position="42"/>
    </location>
</feature>
<evidence type="ECO:0000256" key="4">
    <source>
        <dbReference type="ARBA" id="ARBA00023088"/>
    </source>
</evidence>
<dbReference type="RefSeq" id="WP_345030410.1">
    <property type="nucleotide sequence ID" value="NZ_BAABGL010000004.1"/>
</dbReference>
<feature type="region of interest" description="Disordered" evidence="5">
    <location>
        <begin position="190"/>
        <end position="280"/>
    </location>
</feature>
<protein>
    <recommendedName>
        <fullName evidence="7">Gram-positive cocci surface proteins LPxTG domain-containing protein</fullName>
    </recommendedName>
</protein>
<keyword evidence="3 6" id="KW-0732">Signal</keyword>
<comment type="caution">
    <text evidence="8">The sequence shown here is derived from an EMBL/GenBank/DDBJ whole genome shotgun (WGS) entry which is preliminary data.</text>
</comment>
<evidence type="ECO:0000313" key="9">
    <source>
        <dbReference type="Proteomes" id="UP001500642"/>
    </source>
</evidence>
<keyword evidence="9" id="KW-1185">Reference proteome</keyword>
<evidence type="ECO:0000256" key="3">
    <source>
        <dbReference type="ARBA" id="ARBA00022729"/>
    </source>
</evidence>